<dbReference type="Gene3D" id="3.30.1240.10">
    <property type="match status" value="1"/>
</dbReference>
<dbReference type="Pfam" id="PF08282">
    <property type="entry name" value="Hydrolase_3"/>
    <property type="match status" value="1"/>
</dbReference>
<dbReference type="GO" id="GO:0016787">
    <property type="term" value="F:hydrolase activity"/>
    <property type="evidence" value="ECO:0007669"/>
    <property type="project" value="UniProtKB-KW"/>
</dbReference>
<name>A0ABS6JSY9_9BACI</name>
<gene>
    <name evidence="1" type="ORF">KS407_09530</name>
</gene>
<dbReference type="NCBIfam" id="TIGR01484">
    <property type="entry name" value="HAD-SF-IIB"/>
    <property type="match status" value="1"/>
</dbReference>
<reference evidence="1 2" key="1">
    <citation type="submission" date="2021-06" db="EMBL/GenBank/DDBJ databases">
        <title>Bacillus sp. RD4P76, an endophyte from a halophyte.</title>
        <authorList>
            <person name="Sun J.-Q."/>
        </authorList>
    </citation>
    <scope>NUCLEOTIDE SEQUENCE [LARGE SCALE GENOMIC DNA]</scope>
    <source>
        <strain evidence="1 2">JCM 17098</strain>
    </source>
</reference>
<comment type="caution">
    <text evidence="1">The sequence shown here is derived from an EMBL/GenBank/DDBJ whole genome shotgun (WGS) entry which is preliminary data.</text>
</comment>
<evidence type="ECO:0000313" key="1">
    <source>
        <dbReference type="EMBL" id="MBU9721682.1"/>
    </source>
</evidence>
<dbReference type="Gene3D" id="3.40.50.1000">
    <property type="entry name" value="HAD superfamily/HAD-like"/>
    <property type="match status" value="1"/>
</dbReference>
<protein>
    <submittedName>
        <fullName evidence="1">HAD family hydrolase</fullName>
    </submittedName>
</protein>
<keyword evidence="2" id="KW-1185">Reference proteome</keyword>
<dbReference type="InterPro" id="IPR023214">
    <property type="entry name" value="HAD_sf"/>
</dbReference>
<dbReference type="InterPro" id="IPR006379">
    <property type="entry name" value="HAD-SF_hydro_IIB"/>
</dbReference>
<sequence length="198" mass="22926">MNCLALDLDGTLLDSKGKFPPKHIEGLKKAQDAGVILVIATGRYFMQTEWIMKELGFEGILVSNDGAVTLKSNTKEIIHEFSYSIEDIEPFISFCRKNDIHFSVCTAFDYYVEIMDKHQYENHKKYEIIHTFHEDVMQLKDRVMKFTVQDEKRKGGWQNIEVPPYLKKKADGDFFKEIVHSESSKTSGLIKVLEILNR</sequence>
<dbReference type="PANTHER" id="PTHR10000">
    <property type="entry name" value="PHOSPHOSERINE PHOSPHATASE"/>
    <property type="match status" value="1"/>
</dbReference>
<organism evidence="1 2">
    <name type="scientific">Evansella alkalicola</name>
    <dbReference type="NCBI Taxonomy" id="745819"/>
    <lineage>
        <taxon>Bacteria</taxon>
        <taxon>Bacillati</taxon>
        <taxon>Bacillota</taxon>
        <taxon>Bacilli</taxon>
        <taxon>Bacillales</taxon>
        <taxon>Bacillaceae</taxon>
        <taxon>Evansella</taxon>
    </lineage>
</organism>
<dbReference type="EMBL" id="JAHQCR010000042">
    <property type="protein sequence ID" value="MBU9721682.1"/>
    <property type="molecule type" value="Genomic_DNA"/>
</dbReference>
<dbReference type="PANTHER" id="PTHR10000:SF8">
    <property type="entry name" value="HAD SUPERFAMILY HYDROLASE-LIKE, TYPE 3"/>
    <property type="match status" value="1"/>
</dbReference>
<dbReference type="Proteomes" id="UP000790580">
    <property type="component" value="Unassembled WGS sequence"/>
</dbReference>
<accession>A0ABS6JSY9</accession>
<dbReference type="InterPro" id="IPR036412">
    <property type="entry name" value="HAD-like_sf"/>
</dbReference>
<evidence type="ECO:0000313" key="2">
    <source>
        <dbReference type="Proteomes" id="UP000790580"/>
    </source>
</evidence>
<dbReference type="SUPFAM" id="SSF56784">
    <property type="entry name" value="HAD-like"/>
    <property type="match status" value="1"/>
</dbReference>
<proteinExistence type="predicted"/>
<keyword evidence="1" id="KW-0378">Hydrolase</keyword>